<evidence type="ECO:0000313" key="1">
    <source>
        <dbReference type="EMBL" id="PRQ28455.1"/>
    </source>
</evidence>
<dbReference type="AlphaFoldDB" id="A0A2P6Q2N9"/>
<reference evidence="1 2" key="1">
    <citation type="journal article" date="2018" name="Nat. Genet.">
        <title>The Rosa genome provides new insights in the design of modern roses.</title>
        <authorList>
            <person name="Bendahmane M."/>
        </authorList>
    </citation>
    <scope>NUCLEOTIDE SEQUENCE [LARGE SCALE GENOMIC DNA]</scope>
    <source>
        <strain evidence="2">cv. Old Blush</strain>
    </source>
</reference>
<comment type="caution">
    <text evidence="1">The sequence shown here is derived from an EMBL/GenBank/DDBJ whole genome shotgun (WGS) entry which is preliminary data.</text>
</comment>
<accession>A0A2P6Q2N9</accession>
<dbReference type="EMBL" id="PDCK01000043">
    <property type="protein sequence ID" value="PRQ28455.1"/>
    <property type="molecule type" value="Genomic_DNA"/>
</dbReference>
<organism evidence="1 2">
    <name type="scientific">Rosa chinensis</name>
    <name type="common">China rose</name>
    <dbReference type="NCBI Taxonomy" id="74649"/>
    <lineage>
        <taxon>Eukaryota</taxon>
        <taxon>Viridiplantae</taxon>
        <taxon>Streptophyta</taxon>
        <taxon>Embryophyta</taxon>
        <taxon>Tracheophyta</taxon>
        <taxon>Spermatophyta</taxon>
        <taxon>Magnoliopsida</taxon>
        <taxon>eudicotyledons</taxon>
        <taxon>Gunneridae</taxon>
        <taxon>Pentapetalae</taxon>
        <taxon>rosids</taxon>
        <taxon>fabids</taxon>
        <taxon>Rosales</taxon>
        <taxon>Rosaceae</taxon>
        <taxon>Rosoideae</taxon>
        <taxon>Rosoideae incertae sedis</taxon>
        <taxon>Rosa</taxon>
    </lineage>
</organism>
<gene>
    <name evidence="1" type="ORF">RchiOBHm_Chr5g0003231</name>
</gene>
<dbReference type="Gene3D" id="3.40.50.720">
    <property type="entry name" value="NAD(P)-binding Rossmann-like Domain"/>
    <property type="match status" value="1"/>
</dbReference>
<evidence type="ECO:0000313" key="2">
    <source>
        <dbReference type="Proteomes" id="UP000238479"/>
    </source>
</evidence>
<dbReference type="Proteomes" id="UP000238479">
    <property type="component" value="Chromosome 5"/>
</dbReference>
<dbReference type="Gramene" id="PRQ28455">
    <property type="protein sequence ID" value="PRQ28455"/>
    <property type="gene ID" value="RchiOBHm_Chr5g0003231"/>
</dbReference>
<dbReference type="EC" id="1.1.1.22" evidence="1"/>
<dbReference type="GO" id="GO:0003979">
    <property type="term" value="F:UDP-glucose 6-dehydrogenase activity"/>
    <property type="evidence" value="ECO:0007669"/>
    <property type="project" value="UniProtKB-EC"/>
</dbReference>
<keyword evidence="2" id="KW-1185">Reference proteome</keyword>
<keyword evidence="1" id="KW-0560">Oxidoreductase</keyword>
<sequence length="50" mass="5950">MAQYHPEIMFKIVDMDHGLIKKWEGGEVLFYEPEFEELIGNVRGKNLFFC</sequence>
<protein>
    <submittedName>
        <fullName evidence="1">Putative UDP-glucose 6-dehydrogenase</fullName>
        <ecNumber evidence="1">1.1.1.22</ecNumber>
    </submittedName>
</protein>
<name>A0A2P6Q2N9_ROSCH</name>
<proteinExistence type="predicted"/>